<evidence type="ECO:0000256" key="4">
    <source>
        <dbReference type="ARBA" id="ARBA00023163"/>
    </source>
</evidence>
<evidence type="ECO:0000313" key="7">
    <source>
        <dbReference type="Proteomes" id="UP000198607"/>
    </source>
</evidence>
<dbReference type="Gene3D" id="3.40.190.10">
    <property type="entry name" value="Periplasmic binding protein-like II"/>
    <property type="match status" value="2"/>
</dbReference>
<feature type="domain" description="HTH lysR-type" evidence="5">
    <location>
        <begin position="1"/>
        <end position="58"/>
    </location>
</feature>
<dbReference type="SUPFAM" id="SSF53850">
    <property type="entry name" value="Periplasmic binding protein-like II"/>
    <property type="match status" value="1"/>
</dbReference>
<proteinExistence type="inferred from homology"/>
<protein>
    <submittedName>
        <fullName evidence="6">Transcriptional regulator, LysR family</fullName>
    </submittedName>
</protein>
<keyword evidence="2" id="KW-0805">Transcription regulation</keyword>
<dbReference type="Gene3D" id="1.10.10.10">
    <property type="entry name" value="Winged helix-like DNA-binding domain superfamily/Winged helix DNA-binding domain"/>
    <property type="match status" value="1"/>
</dbReference>
<dbReference type="PROSITE" id="PS50931">
    <property type="entry name" value="HTH_LYSR"/>
    <property type="match status" value="1"/>
</dbReference>
<dbReference type="OrthoDB" id="8715249at2"/>
<dbReference type="Pfam" id="PF03466">
    <property type="entry name" value="LysR_substrate"/>
    <property type="match status" value="1"/>
</dbReference>
<dbReference type="PANTHER" id="PTHR30126:SF2">
    <property type="entry name" value="HTH-TYPE TRANSCRIPTIONAL REGULATOR YJIE"/>
    <property type="match status" value="1"/>
</dbReference>
<dbReference type="CDD" id="cd05466">
    <property type="entry name" value="PBP2_LTTR_substrate"/>
    <property type="match status" value="1"/>
</dbReference>
<dbReference type="STRING" id="83767.SAMN05660652_02514"/>
<comment type="similarity">
    <text evidence="1">Belongs to the LysR transcriptional regulatory family.</text>
</comment>
<keyword evidence="3" id="KW-0238">DNA-binding</keyword>
<dbReference type="InterPro" id="IPR036388">
    <property type="entry name" value="WH-like_DNA-bd_sf"/>
</dbReference>
<name>A0A1G8G9W9_9RHOO</name>
<keyword evidence="4" id="KW-0804">Transcription</keyword>
<dbReference type="Proteomes" id="UP000198607">
    <property type="component" value="Unassembled WGS sequence"/>
</dbReference>
<evidence type="ECO:0000259" key="5">
    <source>
        <dbReference type="PROSITE" id="PS50931"/>
    </source>
</evidence>
<dbReference type="GO" id="GO:0000976">
    <property type="term" value="F:transcription cis-regulatory region binding"/>
    <property type="evidence" value="ECO:0007669"/>
    <property type="project" value="TreeGrafter"/>
</dbReference>
<sequence>MQIKWIEDFLTLTDTHAFSRAAERRNVSQPTFSRHIQALEHWLGVELIDRSMQGVHLTAAGRIFRGFAADLLRRTYDMRTVLRGQAPGSAETVHFSVAHTLSLFFFPPWLSRLKAEMRNVIARVSSVNISEGASALAEGGTELLIIYHHPQLPVLLSPERFEHQVLAKDIMRPFSAPLKDGTPRFTLPGSIDRPLPFLAYSPSTYLAHTVEMILFNANQRCHLERAFDTHMSEALKAMVIEGHGIAWLPESCVSKELAQKALVSAGSTAWSCTLEVRLYRSRENTNPLVDRIWSFFRKRIAAENASADTRDEHP</sequence>
<dbReference type="InterPro" id="IPR000847">
    <property type="entry name" value="LysR_HTH_N"/>
</dbReference>
<dbReference type="InterPro" id="IPR036390">
    <property type="entry name" value="WH_DNA-bd_sf"/>
</dbReference>
<dbReference type="SUPFAM" id="SSF46785">
    <property type="entry name" value="Winged helix' DNA-binding domain"/>
    <property type="match status" value="1"/>
</dbReference>
<dbReference type="RefSeq" id="WP_091938184.1">
    <property type="nucleotide sequence ID" value="NZ_FNCY01000010.1"/>
</dbReference>
<dbReference type="EMBL" id="FNCY01000010">
    <property type="protein sequence ID" value="SDH91184.1"/>
    <property type="molecule type" value="Genomic_DNA"/>
</dbReference>
<dbReference type="PANTHER" id="PTHR30126">
    <property type="entry name" value="HTH-TYPE TRANSCRIPTIONAL REGULATOR"/>
    <property type="match status" value="1"/>
</dbReference>
<evidence type="ECO:0000256" key="2">
    <source>
        <dbReference type="ARBA" id="ARBA00023015"/>
    </source>
</evidence>
<dbReference type="AlphaFoldDB" id="A0A1G8G9W9"/>
<evidence type="ECO:0000256" key="3">
    <source>
        <dbReference type="ARBA" id="ARBA00023125"/>
    </source>
</evidence>
<organism evidence="6 7">
    <name type="scientific">Propionivibrio dicarboxylicus</name>
    <dbReference type="NCBI Taxonomy" id="83767"/>
    <lineage>
        <taxon>Bacteria</taxon>
        <taxon>Pseudomonadati</taxon>
        <taxon>Pseudomonadota</taxon>
        <taxon>Betaproteobacteria</taxon>
        <taxon>Rhodocyclales</taxon>
        <taxon>Rhodocyclaceae</taxon>
        <taxon>Propionivibrio</taxon>
    </lineage>
</organism>
<dbReference type="Pfam" id="PF00126">
    <property type="entry name" value="HTH_1"/>
    <property type="match status" value="1"/>
</dbReference>
<evidence type="ECO:0000256" key="1">
    <source>
        <dbReference type="ARBA" id="ARBA00009437"/>
    </source>
</evidence>
<keyword evidence="7" id="KW-1185">Reference proteome</keyword>
<dbReference type="InterPro" id="IPR005119">
    <property type="entry name" value="LysR_subst-bd"/>
</dbReference>
<accession>A0A1G8G9W9</accession>
<evidence type="ECO:0000313" key="6">
    <source>
        <dbReference type="EMBL" id="SDH91184.1"/>
    </source>
</evidence>
<gene>
    <name evidence="6" type="ORF">SAMN05660652_02514</name>
</gene>
<dbReference type="GO" id="GO:0003700">
    <property type="term" value="F:DNA-binding transcription factor activity"/>
    <property type="evidence" value="ECO:0007669"/>
    <property type="project" value="InterPro"/>
</dbReference>
<dbReference type="PRINTS" id="PR00039">
    <property type="entry name" value="HTHLYSR"/>
</dbReference>
<reference evidence="6 7" key="1">
    <citation type="submission" date="2016-10" db="EMBL/GenBank/DDBJ databases">
        <authorList>
            <person name="de Groot N.N."/>
        </authorList>
    </citation>
    <scope>NUCLEOTIDE SEQUENCE [LARGE SCALE GENOMIC DNA]</scope>
    <source>
        <strain evidence="6 7">DSM 5885</strain>
    </source>
</reference>